<dbReference type="GeneTree" id="ENSGT01070000253760"/>
<dbReference type="InterPro" id="IPR032675">
    <property type="entry name" value="LRR_dom_sf"/>
</dbReference>
<protein>
    <recommendedName>
        <fullName evidence="8">NACHT domain-containing protein</fullName>
    </recommendedName>
</protein>
<reference evidence="9" key="2">
    <citation type="submission" date="2025-09" db="UniProtKB">
        <authorList>
            <consortium name="Ensembl"/>
        </authorList>
    </citation>
    <scope>IDENTIFICATION</scope>
</reference>
<dbReference type="GO" id="GO:0005737">
    <property type="term" value="C:cytoplasm"/>
    <property type="evidence" value="ECO:0007669"/>
    <property type="project" value="UniProtKB-SubCell"/>
</dbReference>
<dbReference type="InterPro" id="IPR001611">
    <property type="entry name" value="Leu-rich_rpt"/>
</dbReference>
<dbReference type="PANTHER" id="PTHR24106">
    <property type="entry name" value="NACHT, LRR AND CARD DOMAINS-CONTAINING"/>
    <property type="match status" value="1"/>
</dbReference>
<sequence length="776" mass="88249">MDALHDAPIRCQDIFKALPDQQRPIRVVLTNGVAGVGKTFSVQKFTLDWAEGLENQHVSVVVLLSFRELNLIRGEQYSLLELLHVFHPTLQKVTAEKLAVSQLLFIFDGLDESRLSLDFTNRKLLSDVTQKSSVSQLLTNLIQGNLLPSALVWITSRPAAANQIPPTCVDRLTEVRGFTDAQKEEYFRRRFSDEELSSRIISHMKTSRSLHIMCSIPVFCWITATVLEHMLTTEQRGELPKTLTDMYSHFLLVQTKRKKNKYHEGHETSPQELTEADREVLLKLGRLAFEHLEKGNIMFYQEDLEQCGLDVTEASVYSGVCTEIFKRECVIFQKPVYCFVHLSIQEFLAAVYMFHSMYKSLQSKNGHLDLFVRFLHGLCLESNQRLLVGLLGQTEISPGTIQRVINNLKEMNSYDISPDRNINIFHCLMEMNDLSLFQEIQEFLTSENRSEKELSEIQCSALAFMLQMSEEVLDELDLQKYNTSKCEEQIHQIMTSLCFVFIYIQSVFIMQIFCFYNNTFYIFYHHRLTHCRLSESHCEVVASALKSNPSPLTQLDMSGNKLQDSGVKLLCAGLESPNCRLETLRLRDCGLSEISCDYLAAALKSNPSHLRQLDLSSNNKLQDSGVKHLCGFLESPGCGLETLGSVKISCDYLAAALKSNPSHLRELELSSNNKLQDSGVKHLCGFLESPGCGLETLRSRHTADSGKYYNSDHLSAHIHMYKNKADTVRLDQRCDHHSRGLCVKVTEDQTETHEADFPVLAFIADNLQNILQSIKN</sequence>
<comment type="subcellular location">
    <subcellularLocation>
        <location evidence="1">Cytoplasm</location>
    </subcellularLocation>
</comment>
<dbReference type="GO" id="GO:0005524">
    <property type="term" value="F:ATP binding"/>
    <property type="evidence" value="ECO:0007669"/>
    <property type="project" value="UniProtKB-KW"/>
</dbReference>
<keyword evidence="6" id="KW-0067">ATP-binding</keyword>
<dbReference type="Pfam" id="PF05729">
    <property type="entry name" value="NACHT"/>
    <property type="match status" value="1"/>
</dbReference>
<evidence type="ECO:0000256" key="5">
    <source>
        <dbReference type="ARBA" id="ARBA00022741"/>
    </source>
</evidence>
<feature type="transmembrane region" description="Helical" evidence="7">
    <location>
        <begin position="493"/>
        <end position="516"/>
    </location>
</feature>
<keyword evidence="2" id="KW-0963">Cytoplasm</keyword>
<reference evidence="9" key="1">
    <citation type="submission" date="2025-08" db="UniProtKB">
        <authorList>
            <consortium name="Ensembl"/>
        </authorList>
    </citation>
    <scope>IDENTIFICATION</scope>
</reference>
<dbReference type="SUPFAM" id="SSF52540">
    <property type="entry name" value="P-loop containing nucleoside triphosphate hydrolases"/>
    <property type="match status" value="1"/>
</dbReference>
<keyword evidence="7" id="KW-1133">Transmembrane helix</keyword>
<dbReference type="Proteomes" id="UP000265160">
    <property type="component" value="Unplaced"/>
</dbReference>
<dbReference type="AlphaFoldDB" id="A0A3P9DUC2"/>
<dbReference type="InterPro" id="IPR051261">
    <property type="entry name" value="NLR"/>
</dbReference>
<evidence type="ECO:0000256" key="4">
    <source>
        <dbReference type="ARBA" id="ARBA00022737"/>
    </source>
</evidence>
<proteinExistence type="predicted"/>
<keyword evidence="7" id="KW-0472">Membrane</keyword>
<dbReference type="Pfam" id="PF17776">
    <property type="entry name" value="NLRC4_HD2"/>
    <property type="match status" value="1"/>
</dbReference>
<dbReference type="InterPro" id="IPR007111">
    <property type="entry name" value="NACHT_NTPase"/>
</dbReference>
<keyword evidence="10" id="KW-1185">Reference proteome</keyword>
<evidence type="ECO:0000256" key="1">
    <source>
        <dbReference type="ARBA" id="ARBA00004496"/>
    </source>
</evidence>
<keyword evidence="3" id="KW-0433">Leucine-rich repeat</keyword>
<evidence type="ECO:0000256" key="7">
    <source>
        <dbReference type="SAM" id="Phobius"/>
    </source>
</evidence>
<evidence type="ECO:0000313" key="9">
    <source>
        <dbReference type="Ensembl" id="ENSMZEP00005037746.1"/>
    </source>
</evidence>
<keyword evidence="5" id="KW-0547">Nucleotide-binding</keyword>
<dbReference type="Pfam" id="PF13516">
    <property type="entry name" value="LRR_6"/>
    <property type="match status" value="3"/>
</dbReference>
<dbReference type="Pfam" id="PF17779">
    <property type="entry name" value="WHD_NOD2"/>
    <property type="match status" value="1"/>
</dbReference>
<dbReference type="InterPro" id="IPR041267">
    <property type="entry name" value="NLRP_HD2"/>
</dbReference>
<accession>A0A3P9DUC2</accession>
<dbReference type="FunFam" id="3.40.50.300:FF:000210">
    <property type="entry name" value="Si:dkey-16p6.1"/>
    <property type="match status" value="1"/>
</dbReference>
<keyword evidence="4" id="KW-0677">Repeat</keyword>
<dbReference type="PROSITE" id="PS50837">
    <property type="entry name" value="NACHT"/>
    <property type="match status" value="1"/>
</dbReference>
<dbReference type="SMART" id="SM00368">
    <property type="entry name" value="LRR_RI"/>
    <property type="match status" value="4"/>
</dbReference>
<evidence type="ECO:0000256" key="3">
    <source>
        <dbReference type="ARBA" id="ARBA00022614"/>
    </source>
</evidence>
<dbReference type="Gene3D" id="3.40.50.300">
    <property type="entry name" value="P-loop containing nucleotide triphosphate hydrolases"/>
    <property type="match status" value="1"/>
</dbReference>
<dbReference type="Gene3D" id="3.80.10.10">
    <property type="entry name" value="Ribonuclease Inhibitor"/>
    <property type="match status" value="2"/>
</dbReference>
<dbReference type="Ensembl" id="ENSMZET00005039066.1">
    <property type="protein sequence ID" value="ENSMZEP00005037746.1"/>
    <property type="gene ID" value="ENSMZEG00005028143.1"/>
</dbReference>
<keyword evidence="7" id="KW-0812">Transmembrane</keyword>
<dbReference type="InterPro" id="IPR041075">
    <property type="entry name" value="NOD1/2_WH"/>
</dbReference>
<evidence type="ECO:0000313" key="10">
    <source>
        <dbReference type="Proteomes" id="UP000265160"/>
    </source>
</evidence>
<organism evidence="9 10">
    <name type="scientific">Maylandia zebra</name>
    <name type="common">zebra mbuna</name>
    <dbReference type="NCBI Taxonomy" id="106582"/>
    <lineage>
        <taxon>Eukaryota</taxon>
        <taxon>Metazoa</taxon>
        <taxon>Chordata</taxon>
        <taxon>Craniata</taxon>
        <taxon>Vertebrata</taxon>
        <taxon>Euteleostomi</taxon>
        <taxon>Actinopterygii</taxon>
        <taxon>Neopterygii</taxon>
        <taxon>Teleostei</taxon>
        <taxon>Neoteleostei</taxon>
        <taxon>Acanthomorphata</taxon>
        <taxon>Ovalentaria</taxon>
        <taxon>Cichlomorphae</taxon>
        <taxon>Cichliformes</taxon>
        <taxon>Cichlidae</taxon>
        <taxon>African cichlids</taxon>
        <taxon>Pseudocrenilabrinae</taxon>
        <taxon>Haplochromini</taxon>
        <taxon>Maylandia</taxon>
        <taxon>Maylandia zebra complex</taxon>
    </lineage>
</organism>
<evidence type="ECO:0000259" key="8">
    <source>
        <dbReference type="PROSITE" id="PS50837"/>
    </source>
</evidence>
<dbReference type="InterPro" id="IPR027417">
    <property type="entry name" value="P-loop_NTPase"/>
</dbReference>
<evidence type="ECO:0000256" key="6">
    <source>
        <dbReference type="ARBA" id="ARBA00022840"/>
    </source>
</evidence>
<dbReference type="SUPFAM" id="SSF52047">
    <property type="entry name" value="RNI-like"/>
    <property type="match status" value="1"/>
</dbReference>
<feature type="domain" description="NACHT" evidence="8">
    <location>
        <begin position="26"/>
        <end position="160"/>
    </location>
</feature>
<name>A0A3P9DUC2_9CICH</name>
<evidence type="ECO:0000256" key="2">
    <source>
        <dbReference type="ARBA" id="ARBA00022490"/>
    </source>
</evidence>